<sequence length="292" mass="31580">MHLLDTPRMQIVVLDRRAPATSAQSAQMSRSLTTARGMAQQLVQPRERGSPGCEWCPLVNECRVKCTCHDDSPPARSLFEDCAYSAGVPTQAVSAWPPVLAPSYTSYYPECECDSTGEDDPHMTNMYGQRFDLMQPGVHVLLRIPQFAEKTLLRVDAKATHLGAKCEDMYFTAVNFTGAWVAGGRGTDREGCVQFFAGEDSDPSKNGWWHFQNVGLKVVHSRAQAGPYLNFHAKNLRNAGYAVGGLLGGDDHTEAATKSPSCKKTQSLLQLGEGSGLSGSDGFSGSKADASL</sequence>
<name>A0ABN9W2X7_9DINO</name>
<gene>
    <name evidence="2" type="ORF">PCOR1329_LOCUS63491</name>
</gene>
<protein>
    <submittedName>
        <fullName evidence="2">Uncharacterized protein</fullName>
    </submittedName>
</protein>
<feature type="region of interest" description="Disordered" evidence="1">
    <location>
        <begin position="20"/>
        <end position="49"/>
    </location>
</feature>
<comment type="caution">
    <text evidence="2">The sequence shown here is derived from an EMBL/GenBank/DDBJ whole genome shotgun (WGS) entry which is preliminary data.</text>
</comment>
<dbReference type="EMBL" id="CAUYUJ010018059">
    <property type="protein sequence ID" value="CAK0880327.1"/>
    <property type="molecule type" value="Genomic_DNA"/>
</dbReference>
<proteinExistence type="predicted"/>
<feature type="compositionally biased region" description="Polar residues" evidence="1">
    <location>
        <begin position="21"/>
        <end position="34"/>
    </location>
</feature>
<dbReference type="Proteomes" id="UP001189429">
    <property type="component" value="Unassembled WGS sequence"/>
</dbReference>
<organism evidence="2 3">
    <name type="scientific">Prorocentrum cordatum</name>
    <dbReference type="NCBI Taxonomy" id="2364126"/>
    <lineage>
        <taxon>Eukaryota</taxon>
        <taxon>Sar</taxon>
        <taxon>Alveolata</taxon>
        <taxon>Dinophyceae</taxon>
        <taxon>Prorocentrales</taxon>
        <taxon>Prorocentraceae</taxon>
        <taxon>Prorocentrum</taxon>
    </lineage>
</organism>
<feature type="region of interest" description="Disordered" evidence="1">
    <location>
        <begin position="273"/>
        <end position="292"/>
    </location>
</feature>
<evidence type="ECO:0000256" key="1">
    <source>
        <dbReference type="SAM" id="MobiDB-lite"/>
    </source>
</evidence>
<keyword evidence="3" id="KW-1185">Reference proteome</keyword>
<evidence type="ECO:0000313" key="3">
    <source>
        <dbReference type="Proteomes" id="UP001189429"/>
    </source>
</evidence>
<evidence type="ECO:0000313" key="2">
    <source>
        <dbReference type="EMBL" id="CAK0880327.1"/>
    </source>
</evidence>
<accession>A0ABN9W2X7</accession>
<reference evidence="2" key="1">
    <citation type="submission" date="2023-10" db="EMBL/GenBank/DDBJ databases">
        <authorList>
            <person name="Chen Y."/>
            <person name="Shah S."/>
            <person name="Dougan E. K."/>
            <person name="Thang M."/>
            <person name="Chan C."/>
        </authorList>
    </citation>
    <scope>NUCLEOTIDE SEQUENCE [LARGE SCALE GENOMIC DNA]</scope>
</reference>